<dbReference type="GO" id="GO:0005524">
    <property type="term" value="F:ATP binding"/>
    <property type="evidence" value="ECO:0007669"/>
    <property type="project" value="InterPro"/>
</dbReference>
<dbReference type="GO" id="GO:0016020">
    <property type="term" value="C:membrane"/>
    <property type="evidence" value="ECO:0007669"/>
    <property type="project" value="UniProtKB-SubCell"/>
</dbReference>
<evidence type="ECO:0000256" key="2">
    <source>
        <dbReference type="ARBA" id="ARBA00004167"/>
    </source>
</evidence>
<dbReference type="SUPFAM" id="SSF55781">
    <property type="entry name" value="GAF domain-like"/>
    <property type="match status" value="1"/>
</dbReference>
<dbReference type="InterPro" id="IPR035965">
    <property type="entry name" value="PAS-like_dom_sf"/>
</dbReference>
<dbReference type="InterPro" id="IPR029787">
    <property type="entry name" value="Nucleotide_cyclase"/>
</dbReference>
<dbReference type="SMART" id="SM00220">
    <property type="entry name" value="S_TKc"/>
    <property type="match status" value="1"/>
</dbReference>
<dbReference type="Pfam" id="PF08448">
    <property type="entry name" value="PAS_4"/>
    <property type="match status" value="1"/>
</dbReference>
<dbReference type="CDD" id="cd01948">
    <property type="entry name" value="EAL"/>
    <property type="match status" value="1"/>
</dbReference>
<dbReference type="NCBIfam" id="TIGR00254">
    <property type="entry name" value="GGDEF"/>
    <property type="match status" value="1"/>
</dbReference>
<dbReference type="SUPFAM" id="SSF141868">
    <property type="entry name" value="EAL domain-like"/>
    <property type="match status" value="1"/>
</dbReference>
<dbReference type="SMART" id="SM00267">
    <property type="entry name" value="GGDEF"/>
    <property type="match status" value="1"/>
</dbReference>
<comment type="cofactor">
    <cofactor evidence="1">
        <name>Mg(2+)</name>
        <dbReference type="ChEBI" id="CHEBI:18420"/>
    </cofactor>
</comment>
<dbReference type="Proteomes" id="UP000256763">
    <property type="component" value="Unassembled WGS sequence"/>
</dbReference>
<feature type="domain" description="PAS" evidence="4">
    <location>
        <begin position="1604"/>
        <end position="1658"/>
    </location>
</feature>
<dbReference type="Gene3D" id="3.30.450.40">
    <property type="match status" value="1"/>
</dbReference>
<dbReference type="InterPro" id="IPR041664">
    <property type="entry name" value="AAA_16"/>
</dbReference>
<evidence type="ECO:0000259" key="6">
    <source>
        <dbReference type="PROSITE" id="PS50883"/>
    </source>
</evidence>
<evidence type="ECO:0000259" key="3">
    <source>
        <dbReference type="PROSITE" id="PS50011"/>
    </source>
</evidence>
<evidence type="ECO:0000259" key="5">
    <source>
        <dbReference type="PROSITE" id="PS50113"/>
    </source>
</evidence>
<dbReference type="InterPro" id="IPR003018">
    <property type="entry name" value="GAF"/>
</dbReference>
<dbReference type="FunFam" id="3.30.70.270:FF:000001">
    <property type="entry name" value="Diguanylate cyclase domain protein"/>
    <property type="match status" value="1"/>
</dbReference>
<dbReference type="InterPro" id="IPR029016">
    <property type="entry name" value="GAF-like_dom_sf"/>
</dbReference>
<dbReference type="InterPro" id="IPR043128">
    <property type="entry name" value="Rev_trsase/Diguanyl_cyclase"/>
</dbReference>
<dbReference type="CDD" id="cd00130">
    <property type="entry name" value="PAS"/>
    <property type="match status" value="1"/>
</dbReference>
<dbReference type="Gene3D" id="3.30.450.20">
    <property type="entry name" value="PAS domain"/>
    <property type="match status" value="2"/>
</dbReference>
<feature type="domain" description="PAC" evidence="5">
    <location>
        <begin position="1555"/>
        <end position="1607"/>
    </location>
</feature>
<comment type="caution">
    <text evidence="8">The sequence shown here is derived from an EMBL/GenBank/DDBJ whole genome shotgun (WGS) entry which is preliminary data.</text>
</comment>
<dbReference type="PROSITE" id="PS50112">
    <property type="entry name" value="PAS"/>
    <property type="match status" value="1"/>
</dbReference>
<dbReference type="OrthoDB" id="9801841at2"/>
<feature type="domain" description="EAL" evidence="6">
    <location>
        <begin position="1901"/>
        <end position="2157"/>
    </location>
</feature>
<evidence type="ECO:0000313" key="9">
    <source>
        <dbReference type="Proteomes" id="UP000256763"/>
    </source>
</evidence>
<dbReference type="InterPro" id="IPR027417">
    <property type="entry name" value="P-loop_NTPase"/>
</dbReference>
<dbReference type="NCBIfam" id="TIGR00229">
    <property type="entry name" value="sensory_box"/>
    <property type="match status" value="2"/>
</dbReference>
<dbReference type="PANTHER" id="PTHR44757">
    <property type="entry name" value="DIGUANYLATE CYCLASE DGCP"/>
    <property type="match status" value="1"/>
</dbReference>
<dbReference type="SMART" id="SM00086">
    <property type="entry name" value="PAC"/>
    <property type="match status" value="1"/>
</dbReference>
<evidence type="ECO:0000259" key="7">
    <source>
        <dbReference type="PROSITE" id="PS50887"/>
    </source>
</evidence>
<dbReference type="SMART" id="SM00065">
    <property type="entry name" value="GAF"/>
    <property type="match status" value="1"/>
</dbReference>
<dbReference type="Gene3D" id="3.20.20.450">
    <property type="entry name" value="EAL domain"/>
    <property type="match status" value="1"/>
</dbReference>
<dbReference type="GO" id="GO:0004672">
    <property type="term" value="F:protein kinase activity"/>
    <property type="evidence" value="ECO:0007669"/>
    <property type="project" value="InterPro"/>
</dbReference>
<dbReference type="SMART" id="SM00091">
    <property type="entry name" value="PAS"/>
    <property type="match status" value="2"/>
</dbReference>
<dbReference type="PROSITE" id="PS50887">
    <property type="entry name" value="GGDEF"/>
    <property type="match status" value="1"/>
</dbReference>
<evidence type="ECO:0000256" key="1">
    <source>
        <dbReference type="ARBA" id="ARBA00001946"/>
    </source>
</evidence>
<dbReference type="InterPro" id="IPR000014">
    <property type="entry name" value="PAS"/>
</dbReference>
<feature type="domain" description="GGDEF" evidence="7">
    <location>
        <begin position="1759"/>
        <end position="1892"/>
    </location>
</feature>
<dbReference type="Pfam" id="PF00563">
    <property type="entry name" value="EAL"/>
    <property type="match status" value="1"/>
</dbReference>
<dbReference type="Pfam" id="PF01590">
    <property type="entry name" value="GAF"/>
    <property type="match status" value="1"/>
</dbReference>
<feature type="domain" description="PAC" evidence="5">
    <location>
        <begin position="1675"/>
        <end position="1727"/>
    </location>
</feature>
<dbReference type="Pfam" id="PF00990">
    <property type="entry name" value="GGDEF"/>
    <property type="match status" value="1"/>
</dbReference>
<keyword evidence="9" id="KW-1185">Reference proteome</keyword>
<dbReference type="InterPro" id="IPR052155">
    <property type="entry name" value="Biofilm_reg_signaling"/>
</dbReference>
<reference evidence="9" key="1">
    <citation type="submission" date="2017-05" db="EMBL/GenBank/DDBJ databases">
        <authorList>
            <person name="Sharma S."/>
            <person name="Sidhu C."/>
            <person name="Pinnaka A.K."/>
        </authorList>
    </citation>
    <scope>NUCLEOTIDE SEQUENCE [LARGE SCALE GENOMIC DNA]</scope>
    <source>
        <strain evidence="9">AK93</strain>
    </source>
</reference>
<dbReference type="InterPro" id="IPR001633">
    <property type="entry name" value="EAL_dom"/>
</dbReference>
<sequence length="2157" mass="240110">MLPTGPRTPLTVSLRQAGYRLGERIHRNPRHTLHRAYSVCDQQKSIIVKASVGNPVSADVALALRHEFELLQGIEEPHLIRAIDLQEFTGGLALLLQDAGPYNLQQKLDDTPLSLTAFFSLAPQLVASVDALSRHRLIHRDLNPANFVLDATSRYLTLIDFEMGTGLESLSARSEDLLDTVGTLPYISPEQTGRTGHRVDYRTDLYSLGATLYHMLTGKPPFGEEHSLDLVYSHLAQRPVPPHELNGEVPELLSALCLKLLEKDPEARYQTTRVLREDLAEIAAQWRDKREVAVFPLGRGDVRETIYLSDKLYGRKAELNQLKRVFAEACSGSTKLVLIKGPAGIGKSSLVEHLQPEVLTRHGYFLSSKFDPLQRAQPFACLIEALDGLGRQLLMMPEANLDRWRRQLTAAIGANGRLLTELIPSLEAILGHQPPVPALPPAQARNRFTEVLLAFVQACATADHPLLLFLDDLQWADTESLRLLERILLELDVAALSVVAAYRDSDAGATDAFASALKTLEEADVVDCRIELARLTKADVSELLHEALGRPLSTVRHLGEILRFKSGGNPLVLRQLLQELTEKGVIWFDRKQKRWEWELATVAAQSLTQAGAETLLPAIRRLPRETQRLLSLAACIGDRAELSLIAACVGQPATETARQLWPALRLGLLRPLGQAYRVSLHGKAGELGDVSAAYRFAHDRIREATYEQLPVRERPLMHLTIGRLLWQQNDQEALFKAADHLNQARAAIAGSEERLRLAELNLRVGRAAKAATAYEHASAYFAAGLQCLPAGDRAWIEYRDVMFALSRECAECANLTGDPMLAERFSVTALAHTQERTQRTELGNVRIVAATLAGEYSKALELGAELLLAYGIRLSRDAIQQATRAQIEKVTQLLENRTSETVLSAEAEAPPEIREASEVLANLGAPAFISGGELTGIISGKIVELTLRYGHSQYSGEGFVGFATIYGSITGDYAGAYEQGELGIKLARRYASPPQLCRALCIFGNHVNHWRKPLATNIPLLQEAVRVGVEAGELQFAAYAKMGQLLARVSMGSSLKRLRRDAEECRRLARKAGNKAVLTVQEGVLRHVQVLQGAAELGAVSAERQAGNETDISGSYTIDVLALQCAVILGDYPSARAAAMAATERLSHIIGLIPLADFHFYAGLAITGSCRKRNQAAARSAIEKVDTHLQALADYARGCPENFYHRRLLLEAELARLKGQAWQAVRGYVKAAERARAQESIADYAIANEFAGQFFCEHEQWRYASVHLQAAYEGYRQWGATAKSQQLETVYSQLLEPLAGDAASTTRTGITISRDVDIAGLLKASQALSEQLALPDLLQTLLQIIFKIAGAERAYLLLEHEDGLRLRAYGPGREGEVTLTEEPVRLRTDLPQRVLEFVRRSNEAVVLTDARRSELFADDPVVRERRIRSVLCVPVSRQGKLVGVLYLENNITSYAFTQARLEPIKHLTAQLAISLENSALVEALERNQELYSTLAKNFPHGGVFLFDRDCRFMLAEGRALIYAGLDSGGMKGRLPEELFAPDVSKRLTGLFKVALEGEEANSEIAVGERIYQMHALPIRDAEGQVALGMALSQDITQRKQDEEQLRLAAKVFESSTEAIAITDAKRRTVLVNRAFRELTGYTPDEVIGRDSELLKLEDDSLKDWLRSERHRQGLWQGEAVGWRKSGERFPIWLTLNAVRDRHERLTHYVAIASDLSERKAAEERIRFLAYYDPLTRLPNRALLRERLQLALAMAERNQQRVAVLFLDLDRFKYVNDSLGHAAGDRLLQAVTKRLQGQIRSEDTMSRPGGDEFIVVLPEIREPADAVHAAEKIQRAFRHPFLLEGHDIRLSTSIGISLYPEDGDNPDALIKHADAAMYHAKRRGRKSHQFFTEDLNTQAYERLFIEGALRHALQREELALYYQPQVDALTGRIVGAEALMRWHHPERGLMLPGRFIPLAEETGQIVELGEWALRTACRQNRAWQQAGLPPITVAVNLAAEHFRRPGFTQSVIGILRQSELTSRWLEIELTERTVMEDVEATASTLQTLKKEGLSFSIDDFGTGYSSLAYLKRFPIDKLKIDQSFIRDIVDDPDDATITRSIIRLGHSLRLQVIAEGVESADHEAFCRRSIATPCKGITSRARYRRMSLRICLPVQADH</sequence>
<dbReference type="PROSITE" id="PS50011">
    <property type="entry name" value="PROTEIN_KINASE_DOM"/>
    <property type="match status" value="1"/>
</dbReference>
<dbReference type="SUPFAM" id="SSF56112">
    <property type="entry name" value="Protein kinase-like (PK-like)"/>
    <property type="match status" value="1"/>
</dbReference>
<dbReference type="InterPro" id="IPR011009">
    <property type="entry name" value="Kinase-like_dom_sf"/>
</dbReference>
<protein>
    <recommendedName>
        <fullName evidence="10">Histidine kinase</fullName>
    </recommendedName>
</protein>
<comment type="subcellular location">
    <subcellularLocation>
        <location evidence="2">Membrane</location>
        <topology evidence="2">Single-pass membrane protein</topology>
    </subcellularLocation>
</comment>
<dbReference type="EMBL" id="NFZW01000008">
    <property type="protein sequence ID" value="RFA36903.1"/>
    <property type="molecule type" value="Genomic_DNA"/>
</dbReference>
<dbReference type="InterPro" id="IPR013656">
    <property type="entry name" value="PAS_4"/>
</dbReference>
<dbReference type="Pfam" id="PF00069">
    <property type="entry name" value="Pkinase"/>
    <property type="match status" value="1"/>
</dbReference>
<evidence type="ECO:0000313" key="8">
    <source>
        <dbReference type="EMBL" id="RFA36903.1"/>
    </source>
</evidence>
<dbReference type="SUPFAM" id="SSF55785">
    <property type="entry name" value="PYP-like sensor domain (PAS domain)"/>
    <property type="match status" value="2"/>
</dbReference>
<proteinExistence type="predicted"/>
<dbReference type="Gene3D" id="3.40.50.300">
    <property type="entry name" value="P-loop containing nucleotide triphosphate hydrolases"/>
    <property type="match status" value="1"/>
</dbReference>
<dbReference type="PROSITE" id="PS50883">
    <property type="entry name" value="EAL"/>
    <property type="match status" value="1"/>
</dbReference>
<dbReference type="Gene3D" id="3.30.70.270">
    <property type="match status" value="1"/>
</dbReference>
<dbReference type="InterPro" id="IPR000160">
    <property type="entry name" value="GGDEF_dom"/>
</dbReference>
<organism evidence="8 9">
    <name type="scientific">Alkalilimnicola ehrlichii</name>
    <dbReference type="NCBI Taxonomy" id="351052"/>
    <lineage>
        <taxon>Bacteria</taxon>
        <taxon>Pseudomonadati</taxon>
        <taxon>Pseudomonadota</taxon>
        <taxon>Gammaproteobacteria</taxon>
        <taxon>Chromatiales</taxon>
        <taxon>Ectothiorhodospiraceae</taxon>
        <taxon>Alkalilimnicola</taxon>
    </lineage>
</organism>
<dbReference type="PANTHER" id="PTHR44757:SF2">
    <property type="entry name" value="BIOFILM ARCHITECTURE MAINTENANCE PROTEIN MBAA"/>
    <property type="match status" value="1"/>
</dbReference>
<name>A0A3E0WXL1_9GAMM</name>
<evidence type="ECO:0008006" key="10">
    <source>
        <dbReference type="Google" id="ProtNLM"/>
    </source>
</evidence>
<dbReference type="Pfam" id="PF13426">
    <property type="entry name" value="PAS_9"/>
    <property type="match status" value="1"/>
</dbReference>
<dbReference type="CDD" id="cd01949">
    <property type="entry name" value="GGDEF"/>
    <property type="match status" value="1"/>
</dbReference>
<dbReference type="PROSITE" id="PS50113">
    <property type="entry name" value="PAC"/>
    <property type="match status" value="2"/>
</dbReference>
<dbReference type="Pfam" id="PF13191">
    <property type="entry name" value="AAA_16"/>
    <property type="match status" value="1"/>
</dbReference>
<dbReference type="InterPro" id="IPR000700">
    <property type="entry name" value="PAS-assoc_C"/>
</dbReference>
<accession>A0A3E0WXL1</accession>
<dbReference type="SMART" id="SM00052">
    <property type="entry name" value="EAL"/>
    <property type="match status" value="1"/>
</dbReference>
<dbReference type="InterPro" id="IPR035919">
    <property type="entry name" value="EAL_sf"/>
</dbReference>
<evidence type="ECO:0000259" key="4">
    <source>
        <dbReference type="PROSITE" id="PS50112"/>
    </source>
</evidence>
<feature type="domain" description="Protein kinase" evidence="3">
    <location>
        <begin position="19"/>
        <end position="280"/>
    </location>
</feature>
<dbReference type="Gene3D" id="1.10.510.10">
    <property type="entry name" value="Transferase(Phosphotransferase) domain 1"/>
    <property type="match status" value="1"/>
</dbReference>
<dbReference type="InterPro" id="IPR000719">
    <property type="entry name" value="Prot_kinase_dom"/>
</dbReference>
<dbReference type="SUPFAM" id="SSF52540">
    <property type="entry name" value="P-loop containing nucleoside triphosphate hydrolases"/>
    <property type="match status" value="1"/>
</dbReference>
<gene>
    <name evidence="8" type="ORF">CAL65_10365</name>
</gene>
<dbReference type="SUPFAM" id="SSF55073">
    <property type="entry name" value="Nucleotide cyclase"/>
    <property type="match status" value="1"/>
</dbReference>
<dbReference type="InterPro" id="IPR001610">
    <property type="entry name" value="PAC"/>
</dbReference>